<comment type="caution">
    <text evidence="2">The sequence shown here is derived from an EMBL/GenBank/DDBJ whole genome shotgun (WGS) entry which is preliminary data.</text>
</comment>
<proteinExistence type="predicted"/>
<evidence type="ECO:0000313" key="2">
    <source>
        <dbReference type="EMBL" id="ELS62624.1"/>
    </source>
</evidence>
<evidence type="ECO:0000313" key="3">
    <source>
        <dbReference type="Proteomes" id="UP000011182"/>
    </source>
</evidence>
<protein>
    <recommendedName>
        <fullName evidence="4">DUF5626 domain-containing protein</fullName>
    </recommendedName>
</protein>
<name>A0A9W5LKU6_9BACI</name>
<accession>A0A9W5LKU6</accession>
<dbReference type="Proteomes" id="UP000011182">
    <property type="component" value="Unassembled WGS sequence"/>
</dbReference>
<dbReference type="RefSeq" id="WP_003235166.1">
    <property type="nucleotide sequence ID" value="NZ_AMXN01000001.1"/>
</dbReference>
<feature type="signal peptide" evidence="1">
    <location>
        <begin position="1"/>
        <end position="21"/>
    </location>
</feature>
<feature type="chain" id="PRO_5040948920" description="DUF5626 domain-containing protein" evidence="1">
    <location>
        <begin position="22"/>
        <end position="215"/>
    </location>
</feature>
<keyword evidence="3" id="KW-1185">Reference proteome</keyword>
<organism evidence="2 3">
    <name type="scientific">Bacillus inaquosorum KCTC 13429</name>
    <dbReference type="NCBI Taxonomy" id="1236548"/>
    <lineage>
        <taxon>Bacteria</taxon>
        <taxon>Bacillati</taxon>
        <taxon>Bacillota</taxon>
        <taxon>Bacilli</taxon>
        <taxon>Bacillales</taxon>
        <taxon>Bacillaceae</taxon>
        <taxon>Bacillus</taxon>
    </lineage>
</organism>
<reference evidence="2 3" key="1">
    <citation type="journal article" date="2014" name="Syst. Appl. Microbiol.">
        <title>Genomic insights into the taxonomic status of the three subspecies of Bacillus subtilis.</title>
        <authorList>
            <person name="Yi H."/>
            <person name="Chun J."/>
            <person name="Cha C.J."/>
        </authorList>
    </citation>
    <scope>NUCLEOTIDE SEQUENCE [LARGE SCALE GENOMIC DNA]</scope>
    <source>
        <strain evidence="2 3">KCTC 13429</strain>
    </source>
</reference>
<dbReference type="AlphaFoldDB" id="A0A9W5LKU6"/>
<dbReference type="EMBL" id="AMXN01000001">
    <property type="protein sequence ID" value="ELS62624.1"/>
    <property type="molecule type" value="Genomic_DNA"/>
</dbReference>
<dbReference type="GeneID" id="76979849"/>
<evidence type="ECO:0000256" key="1">
    <source>
        <dbReference type="SAM" id="SignalP"/>
    </source>
</evidence>
<gene>
    <name evidence="2" type="ORF">BSI_00150</name>
</gene>
<sequence length="215" mass="24140">MKRILVLVIALGLALVPFASANAESTTKEIAETKNQVEKLEKDLGFELVDVSSEEFSSVSKKDFLKFDSIQDFEEFIKDAQQPQEFEETINVSEDTPLIKPQVSDSHVINWWAPFTGWGMTGMACWKNIAFNYQYKFVNKKPQFTKVSGINSYVTGLNVAWWKQTGKSYNITTTKTTKDTAKIKVVGAMVLGVDIKGFTIGAKIGQTWNGSLRLY</sequence>
<keyword evidence="1" id="KW-0732">Signal</keyword>
<evidence type="ECO:0008006" key="4">
    <source>
        <dbReference type="Google" id="ProtNLM"/>
    </source>
</evidence>